<reference evidence="2" key="1">
    <citation type="submission" date="2022-10" db="EMBL/GenBank/DDBJ databases">
        <title>Tapping the CABI collections for fungal endophytes: first genome assemblies for Collariella, Neodidymelliopsis, Ascochyta clinopodiicola, Didymella pomorum, Didymosphaeria variabile, Neocosmospora piperis and Neocucurbitaria cava.</title>
        <authorList>
            <person name="Hill R."/>
        </authorList>
    </citation>
    <scope>NUCLEOTIDE SEQUENCE</scope>
    <source>
        <strain evidence="2">IMI 355082</strain>
    </source>
</reference>
<proteinExistence type="predicted"/>
<accession>A0A9W8YLC2</accession>
<protein>
    <recommendedName>
        <fullName evidence="1">N-acetyltransferase domain-containing protein</fullName>
    </recommendedName>
</protein>
<dbReference type="CDD" id="cd04301">
    <property type="entry name" value="NAT_SF"/>
    <property type="match status" value="1"/>
</dbReference>
<evidence type="ECO:0000259" key="1">
    <source>
        <dbReference type="PROSITE" id="PS51186"/>
    </source>
</evidence>
<dbReference type="Pfam" id="PF00583">
    <property type="entry name" value="Acetyltransf_1"/>
    <property type="match status" value="1"/>
</dbReference>
<keyword evidence="3" id="KW-1185">Reference proteome</keyword>
<evidence type="ECO:0000313" key="3">
    <source>
        <dbReference type="Proteomes" id="UP001140453"/>
    </source>
</evidence>
<dbReference type="EMBL" id="JAPEVB010000007">
    <property type="protein sequence ID" value="KAJ4385668.1"/>
    <property type="molecule type" value="Genomic_DNA"/>
</dbReference>
<comment type="caution">
    <text evidence="2">The sequence shown here is derived from an EMBL/GenBank/DDBJ whole genome shotgun (WGS) entry which is preliminary data.</text>
</comment>
<feature type="domain" description="N-acetyltransferase" evidence="1">
    <location>
        <begin position="40"/>
        <end position="189"/>
    </location>
</feature>
<evidence type="ECO:0000313" key="2">
    <source>
        <dbReference type="EMBL" id="KAJ4385668.1"/>
    </source>
</evidence>
<gene>
    <name evidence="2" type="ORF">N0V93_010097</name>
</gene>
<dbReference type="Proteomes" id="UP001140453">
    <property type="component" value="Unassembled WGS sequence"/>
</dbReference>
<dbReference type="GO" id="GO:0016747">
    <property type="term" value="F:acyltransferase activity, transferring groups other than amino-acyl groups"/>
    <property type="evidence" value="ECO:0007669"/>
    <property type="project" value="InterPro"/>
</dbReference>
<dbReference type="OrthoDB" id="41532at2759"/>
<dbReference type="InterPro" id="IPR016181">
    <property type="entry name" value="Acyl_CoA_acyltransferase"/>
</dbReference>
<name>A0A9W8YLC2_9PEZI</name>
<dbReference type="AlphaFoldDB" id="A0A9W8YLC2"/>
<dbReference type="Gene3D" id="3.40.630.30">
    <property type="match status" value="1"/>
</dbReference>
<organism evidence="2 3">
    <name type="scientific">Gnomoniopsis smithogilvyi</name>
    <dbReference type="NCBI Taxonomy" id="1191159"/>
    <lineage>
        <taxon>Eukaryota</taxon>
        <taxon>Fungi</taxon>
        <taxon>Dikarya</taxon>
        <taxon>Ascomycota</taxon>
        <taxon>Pezizomycotina</taxon>
        <taxon>Sordariomycetes</taxon>
        <taxon>Sordariomycetidae</taxon>
        <taxon>Diaporthales</taxon>
        <taxon>Gnomoniaceae</taxon>
        <taxon>Gnomoniopsis</taxon>
    </lineage>
</organism>
<sequence length="190" mass="21239">MSGPRMTHTQIFNAREHSHLTVYLAGIHGECITSDKMIGTFVSPLNNEKMLKWWKDRIAEATAGNRVIIMLLNGAADPAIKIHSDHLVGVVMLAIPHIETSPFRASVESLLISSRYRRRGGAHVLLREVEEQAMVKGKTLLLAEMESGSIAEALFKKHGYQEAGTVPRYSLRPDNGDRKDAVFMYKDLSR</sequence>
<dbReference type="PROSITE" id="PS51186">
    <property type="entry name" value="GNAT"/>
    <property type="match status" value="1"/>
</dbReference>
<dbReference type="SUPFAM" id="SSF55729">
    <property type="entry name" value="Acyl-CoA N-acyltransferases (Nat)"/>
    <property type="match status" value="1"/>
</dbReference>
<dbReference type="InterPro" id="IPR000182">
    <property type="entry name" value="GNAT_dom"/>
</dbReference>